<evidence type="ECO:0000313" key="5">
    <source>
        <dbReference type="Proteomes" id="UP001566132"/>
    </source>
</evidence>
<accession>A0ABD1EHP6</accession>
<dbReference type="Gene3D" id="2.40.50.90">
    <property type="match status" value="2"/>
</dbReference>
<feature type="domain" description="C3H1-type" evidence="3">
    <location>
        <begin position="543"/>
        <end position="571"/>
    </location>
</feature>
<dbReference type="PANTHER" id="PTHR22948">
    <property type="entry name" value="TUDOR DOMAIN CONTAINING PROTEIN"/>
    <property type="match status" value="1"/>
</dbReference>
<dbReference type="EMBL" id="JBDJPC010000007">
    <property type="protein sequence ID" value="KAL1494141.1"/>
    <property type="molecule type" value="Genomic_DNA"/>
</dbReference>
<dbReference type="Pfam" id="PF00567">
    <property type="entry name" value="TUDOR"/>
    <property type="match status" value="2"/>
</dbReference>
<protein>
    <recommendedName>
        <fullName evidence="3">C3H1-type domain-containing protein</fullName>
    </recommendedName>
</protein>
<dbReference type="InterPro" id="IPR002999">
    <property type="entry name" value="Tudor"/>
</dbReference>
<keyword evidence="1" id="KW-0863">Zinc-finger</keyword>
<dbReference type="InterPro" id="IPR035437">
    <property type="entry name" value="SNase_OB-fold_sf"/>
</dbReference>
<dbReference type="PANTHER" id="PTHR22948:SF29">
    <property type="entry name" value="FI02030P-RELATED"/>
    <property type="match status" value="1"/>
</dbReference>
<sequence>MADRHLNKIKQCWQDLQEDSESLTKNMDKLMDFAYHKVENLSKYNASLPEKESLLMMLRQYLVLFSQLNHLLLKALETRPSFDELPPGDSNAISVPPAKPATSVPSVKTATSVPQAKAATSVRPNQSLTKATVDCDVENLEKIKANLLKFESKLNNFCQTDDIVEPVREVIEPTPKIEINDTITTKEQPARAKVKKDSQKVCNSAVEKLSSIKIYDKNEEVRKKARADMPNLKLVPLKVSKVIVNNLDSNKMKNKVNSVNSKYIEAEPIKIGDNLDSNKLKNNINSVNSKYIEAKPIKVGDICVFSHIESPSEFYLQAIKEENCLTMDMIDASLNKKFSKTQQEFQTKDEAFYQLGNYACGYVWDNGMSWYRVQIIDWQLGFNTPEVYAFSVDYGFKCKISFMFLRKLPLDLVNIPALAVKCHFPLLYHKSSTYTNRIRQWPENVVNALKLIANSSTGKSIENIKIFEVIFALIENDSLGVDLVPYGHPNADSIGTTLIDTNLAVEITDEYENHGELGDFLEDLNECDKAENLNELITGYDAKDETRVCRFTRKDGSCFKGRNCRMEHYLLKDGYTTDKCPVAIDSVTKLTLLNIGDTVTVLMTSFINSCTYMVQIIKEQRIYNGDVIMDSDMLQLVQNMNRPKTIRKYLQFKVLPALGEIIIAYHAIEKKWLRATVCDYYENKNELLVYSVDFAEEFEVTMDNIRIMQDAFMHLPFQAIKVYLFDCQPIENCDTQKARTFFNQYMVNRTFVAKIMSNEEPYKVSISTVKKRTNIGPTLIKEGLAEPRTTDCKISDNLKISKNLGVE</sequence>
<dbReference type="InterPro" id="IPR050621">
    <property type="entry name" value="Tudor_domain_containing"/>
</dbReference>
<evidence type="ECO:0000256" key="1">
    <source>
        <dbReference type="PROSITE-ProRule" id="PRU00723"/>
    </source>
</evidence>
<comment type="caution">
    <text evidence="4">The sequence shown here is derived from an EMBL/GenBank/DDBJ whole genome shotgun (WGS) entry which is preliminary data.</text>
</comment>
<dbReference type="InterPro" id="IPR000571">
    <property type="entry name" value="Znf_CCCH"/>
</dbReference>
<evidence type="ECO:0000313" key="4">
    <source>
        <dbReference type="EMBL" id="KAL1494141.1"/>
    </source>
</evidence>
<dbReference type="GO" id="GO:0008270">
    <property type="term" value="F:zinc ion binding"/>
    <property type="evidence" value="ECO:0007669"/>
    <property type="project" value="UniProtKB-KW"/>
</dbReference>
<dbReference type="GO" id="GO:0005737">
    <property type="term" value="C:cytoplasm"/>
    <property type="evidence" value="ECO:0007669"/>
    <property type="project" value="UniProtKB-ARBA"/>
</dbReference>
<keyword evidence="5" id="KW-1185">Reference proteome</keyword>
<gene>
    <name evidence="4" type="ORF">ABEB36_009787</name>
</gene>
<evidence type="ECO:0000256" key="2">
    <source>
        <dbReference type="SAM" id="MobiDB-lite"/>
    </source>
</evidence>
<dbReference type="SMART" id="SM00333">
    <property type="entry name" value="TUDOR"/>
    <property type="match status" value="1"/>
</dbReference>
<feature type="region of interest" description="Disordered" evidence="2">
    <location>
        <begin position="87"/>
        <end position="106"/>
    </location>
</feature>
<reference evidence="4 5" key="1">
    <citation type="submission" date="2024-05" db="EMBL/GenBank/DDBJ databases">
        <title>Genetic variation in Jamaican populations of the coffee berry borer (Hypothenemus hampei).</title>
        <authorList>
            <person name="Errbii M."/>
            <person name="Myrie A."/>
        </authorList>
    </citation>
    <scope>NUCLEOTIDE SEQUENCE [LARGE SCALE GENOMIC DNA]</scope>
    <source>
        <strain evidence="4">JA-Hopewell-2020-01-JO</strain>
        <tissue evidence="4">Whole body</tissue>
    </source>
</reference>
<organism evidence="4 5">
    <name type="scientific">Hypothenemus hampei</name>
    <name type="common">Coffee berry borer</name>
    <dbReference type="NCBI Taxonomy" id="57062"/>
    <lineage>
        <taxon>Eukaryota</taxon>
        <taxon>Metazoa</taxon>
        <taxon>Ecdysozoa</taxon>
        <taxon>Arthropoda</taxon>
        <taxon>Hexapoda</taxon>
        <taxon>Insecta</taxon>
        <taxon>Pterygota</taxon>
        <taxon>Neoptera</taxon>
        <taxon>Endopterygota</taxon>
        <taxon>Coleoptera</taxon>
        <taxon>Polyphaga</taxon>
        <taxon>Cucujiformia</taxon>
        <taxon>Curculionidae</taxon>
        <taxon>Scolytinae</taxon>
        <taxon>Hypothenemus</taxon>
    </lineage>
</organism>
<dbReference type="AlphaFoldDB" id="A0ABD1EHP6"/>
<feature type="zinc finger region" description="C3H1-type" evidence="1">
    <location>
        <begin position="543"/>
        <end position="571"/>
    </location>
</feature>
<keyword evidence="1" id="KW-0862">Zinc</keyword>
<dbReference type="Gene3D" id="2.30.30.140">
    <property type="match status" value="2"/>
</dbReference>
<dbReference type="PROSITE" id="PS50103">
    <property type="entry name" value="ZF_C3H1"/>
    <property type="match status" value="1"/>
</dbReference>
<keyword evidence="1" id="KW-0479">Metal-binding</keyword>
<evidence type="ECO:0000259" key="3">
    <source>
        <dbReference type="PROSITE" id="PS50103"/>
    </source>
</evidence>
<proteinExistence type="predicted"/>
<name>A0ABD1EHP6_HYPHA</name>
<dbReference type="Proteomes" id="UP001566132">
    <property type="component" value="Unassembled WGS sequence"/>
</dbReference>
<dbReference type="SUPFAM" id="SSF63748">
    <property type="entry name" value="Tudor/PWWP/MBT"/>
    <property type="match status" value="2"/>
</dbReference>